<dbReference type="EMBL" id="HBUE01127141">
    <property type="protein sequence ID" value="CAG6495030.1"/>
    <property type="molecule type" value="Transcribed_RNA"/>
</dbReference>
<name>A0A8D8G5B3_CULPI</name>
<sequence>MRPTGRVPRLCGRVRGRYQRQPHATAPRPTAIPNASSTVQTRVRNGVERGRVRRRRDHRGSTGQVHGTAGLDSVAFSGPMWICCALYLPLSWASDKGTDALEPGQEPEECQPPPGDELAKFGGFCQPAAGSTAPDQASLAADS</sequence>
<reference evidence="2" key="1">
    <citation type="submission" date="2021-05" db="EMBL/GenBank/DDBJ databases">
        <authorList>
            <person name="Alioto T."/>
            <person name="Alioto T."/>
            <person name="Gomez Garrido J."/>
        </authorList>
    </citation>
    <scope>NUCLEOTIDE SEQUENCE</scope>
</reference>
<proteinExistence type="predicted"/>
<feature type="region of interest" description="Disordered" evidence="1">
    <location>
        <begin position="95"/>
        <end position="143"/>
    </location>
</feature>
<protein>
    <submittedName>
        <fullName evidence="2">(northern house mosquito) hypothetical protein</fullName>
    </submittedName>
</protein>
<dbReference type="EMBL" id="HBUE01127140">
    <property type="protein sequence ID" value="CAG6495029.1"/>
    <property type="molecule type" value="Transcribed_RNA"/>
</dbReference>
<evidence type="ECO:0000256" key="1">
    <source>
        <dbReference type="SAM" id="MobiDB-lite"/>
    </source>
</evidence>
<feature type="region of interest" description="Disordered" evidence="1">
    <location>
        <begin position="52"/>
        <end position="71"/>
    </location>
</feature>
<dbReference type="AlphaFoldDB" id="A0A8D8G5B3"/>
<accession>A0A8D8G5B3</accession>
<evidence type="ECO:0000313" key="2">
    <source>
        <dbReference type="EMBL" id="CAG6495030.1"/>
    </source>
</evidence>
<organism evidence="2">
    <name type="scientific">Culex pipiens</name>
    <name type="common">House mosquito</name>
    <dbReference type="NCBI Taxonomy" id="7175"/>
    <lineage>
        <taxon>Eukaryota</taxon>
        <taxon>Metazoa</taxon>
        <taxon>Ecdysozoa</taxon>
        <taxon>Arthropoda</taxon>
        <taxon>Hexapoda</taxon>
        <taxon>Insecta</taxon>
        <taxon>Pterygota</taxon>
        <taxon>Neoptera</taxon>
        <taxon>Endopterygota</taxon>
        <taxon>Diptera</taxon>
        <taxon>Nematocera</taxon>
        <taxon>Culicoidea</taxon>
        <taxon>Culicidae</taxon>
        <taxon>Culicinae</taxon>
        <taxon>Culicini</taxon>
        <taxon>Culex</taxon>
        <taxon>Culex</taxon>
    </lineage>
</organism>
<feature type="region of interest" description="Disordered" evidence="1">
    <location>
        <begin position="15"/>
        <end position="37"/>
    </location>
</feature>